<comment type="caution">
    <text evidence="2">The sequence shown here is derived from an EMBL/GenBank/DDBJ whole genome shotgun (WGS) entry which is preliminary data.</text>
</comment>
<reference evidence="2 3" key="1">
    <citation type="submission" date="2013-02" db="EMBL/GenBank/DDBJ databases">
        <title>The Genome Sequence of Acinetobacter bereziniae NIPH 3.</title>
        <authorList>
            <consortium name="The Broad Institute Genome Sequencing Platform"/>
            <consortium name="The Broad Institute Genome Sequencing Center for Infectious Disease"/>
            <person name="Cerqueira G."/>
            <person name="Feldgarden M."/>
            <person name="Courvalin P."/>
            <person name="Perichon B."/>
            <person name="Grillot-Courvalin C."/>
            <person name="Clermont D."/>
            <person name="Rocha E."/>
            <person name="Yoon E.-J."/>
            <person name="Nemec A."/>
            <person name="Walker B."/>
            <person name="Young S.K."/>
            <person name="Zeng Q."/>
            <person name="Gargeya S."/>
            <person name="Fitzgerald M."/>
            <person name="Haas B."/>
            <person name="Abouelleil A."/>
            <person name="Alvarado L."/>
            <person name="Arachchi H.M."/>
            <person name="Berlin A.M."/>
            <person name="Chapman S.B."/>
            <person name="Dewar J."/>
            <person name="Goldberg J."/>
            <person name="Griggs A."/>
            <person name="Gujja S."/>
            <person name="Hansen M."/>
            <person name="Howarth C."/>
            <person name="Imamovic A."/>
            <person name="Larimer J."/>
            <person name="McCowan C."/>
            <person name="Murphy C."/>
            <person name="Neiman D."/>
            <person name="Pearson M."/>
            <person name="Priest M."/>
            <person name="Roberts A."/>
            <person name="Saif S."/>
            <person name="Shea T."/>
            <person name="Sisk P."/>
            <person name="Sykes S."/>
            <person name="Wortman J."/>
            <person name="Nusbaum C."/>
            <person name="Birren B."/>
        </authorList>
    </citation>
    <scope>NUCLEOTIDE SEQUENCE [LARGE SCALE GENOMIC DNA]</scope>
    <source>
        <strain evidence="2 3">NIPH 3</strain>
    </source>
</reference>
<dbReference type="EMBL" id="APPK01000024">
    <property type="protein sequence ID" value="ENV22823.1"/>
    <property type="molecule type" value="Genomic_DNA"/>
</dbReference>
<gene>
    <name evidence="2" type="ORF">F963_01074</name>
</gene>
<evidence type="ECO:0000259" key="1">
    <source>
        <dbReference type="Pfam" id="PF14415"/>
    </source>
</evidence>
<dbReference type="InterPro" id="IPR025538">
    <property type="entry name" value="DUF4424"/>
</dbReference>
<feature type="domain" description="DUF4424" evidence="1">
    <location>
        <begin position="13"/>
        <end position="48"/>
    </location>
</feature>
<name>N8YTB9_ACIBZ</name>
<evidence type="ECO:0000313" key="3">
    <source>
        <dbReference type="Proteomes" id="UP000013270"/>
    </source>
</evidence>
<dbReference type="HOGENOM" id="CLU_2406574_0_0_6"/>
<protein>
    <recommendedName>
        <fullName evidence="1">DUF4424 domain-containing protein</fullName>
    </recommendedName>
</protein>
<dbReference type="Pfam" id="PF14415">
    <property type="entry name" value="DUF4424"/>
    <property type="match status" value="1"/>
</dbReference>
<evidence type="ECO:0000313" key="2">
    <source>
        <dbReference type="EMBL" id="ENV22823.1"/>
    </source>
</evidence>
<sequence length="92" mass="10146">MLSSVFAMTPVFANDSTGYVRTGGIEYLKNKNIAVYSEDLWISKKLIKETQHQAHIIRLDALLYFSVSSIVLTLSAQKSAFSSSISTPKPCS</sequence>
<dbReference type="Proteomes" id="UP000013270">
    <property type="component" value="Unassembled WGS sequence"/>
</dbReference>
<dbReference type="AlphaFoldDB" id="N8YTB9"/>
<organism evidence="2 3">
    <name type="scientific">Acinetobacter bereziniae NIPH 3</name>
    <dbReference type="NCBI Taxonomy" id="1217651"/>
    <lineage>
        <taxon>Bacteria</taxon>
        <taxon>Pseudomonadati</taxon>
        <taxon>Pseudomonadota</taxon>
        <taxon>Gammaproteobacteria</taxon>
        <taxon>Moraxellales</taxon>
        <taxon>Moraxellaceae</taxon>
        <taxon>Acinetobacter</taxon>
    </lineage>
</organism>
<accession>N8YTB9</accession>
<proteinExistence type="predicted"/>